<evidence type="ECO:0000256" key="1">
    <source>
        <dbReference type="ARBA" id="ARBA00009431"/>
    </source>
</evidence>
<reference evidence="4" key="1">
    <citation type="submission" date="2025-08" db="UniProtKB">
        <authorList>
            <consortium name="RefSeq"/>
        </authorList>
    </citation>
    <scope>IDENTIFICATION</scope>
</reference>
<dbReference type="FunFam" id="3.40.50.12670:FF:000002">
    <property type="entry name" value="Carboxypeptidase"/>
    <property type="match status" value="1"/>
</dbReference>
<dbReference type="Gene3D" id="3.40.50.12670">
    <property type="match status" value="1"/>
</dbReference>
<name>A0A6P8SIE4_GEOSA</name>
<dbReference type="InterPro" id="IPR033124">
    <property type="entry name" value="Ser_caboxypep_his_AS"/>
</dbReference>
<dbReference type="SUPFAM" id="SSF53474">
    <property type="entry name" value="alpha/beta-Hydrolases"/>
    <property type="match status" value="1"/>
</dbReference>
<dbReference type="OrthoDB" id="443318at2759"/>
<dbReference type="GO" id="GO:0004185">
    <property type="term" value="F:serine-type carboxypeptidase activity"/>
    <property type="evidence" value="ECO:0007669"/>
    <property type="project" value="UniProtKB-UniRule"/>
</dbReference>
<keyword evidence="2" id="KW-0378">Hydrolase</keyword>
<feature type="signal peptide" evidence="2">
    <location>
        <begin position="1"/>
        <end position="18"/>
    </location>
</feature>
<evidence type="ECO:0000313" key="4">
    <source>
        <dbReference type="RefSeq" id="XP_033818509.1"/>
    </source>
</evidence>
<sequence length="473" mass="54442">MASLLLFALLLGGFQVESAPTADEIFDLPGINRKLTFRQYSGYLHVSENIHLHYWFVESQNNPSASPVVLWLNGGPGCSSLEGLLTEHGPFQIHTDGKTLKHNPYSWNLLANMLYLESPAGVGFSYSNNEDDYETGDSTVAKNNYLALKEFFHLFPEYSKNELFLTGESYGGFYIPALAELVMENKSMNLKGLAIGNGITSYEYDDNSLVYFSYYHGLFGSTLWRALQEDCCENGQCNFHDNINLFCIINMFRARRLIYNPRLNLYNLYGLCEDETHEEIRYMKKLTAANHFDKYSFKIPEQKRTAPNRHRTAKFQNPSYKGVPCLNSTSTSTFLNNPQVRKALHIPEEVQKWEVCNEIVFQNFDREIKSVAEQYLKLLNTKKYRILLYNGDVDMACNFLGIEWFVDSLQQKLQGKRRPWTYKEENSTQIGGYVKEFANITVLTVKGSGHMVPTDNPKLAFIIFHHFLENKPY</sequence>
<protein>
    <recommendedName>
        <fullName evidence="2">Carboxypeptidase</fullName>
        <ecNumber evidence="2">3.4.16.-</ecNumber>
    </recommendedName>
</protein>
<evidence type="ECO:0000313" key="3">
    <source>
        <dbReference type="Proteomes" id="UP000515159"/>
    </source>
</evidence>
<dbReference type="PROSITE" id="PS00560">
    <property type="entry name" value="CARBOXYPEPT_SER_HIS"/>
    <property type="match status" value="1"/>
</dbReference>
<keyword evidence="3" id="KW-1185">Reference proteome</keyword>
<dbReference type="FunFam" id="3.40.50.1820:FF:000055">
    <property type="entry name" value="Carboxypeptidase"/>
    <property type="match status" value="1"/>
</dbReference>
<dbReference type="PROSITE" id="PS00131">
    <property type="entry name" value="CARBOXYPEPT_SER_SER"/>
    <property type="match status" value="1"/>
</dbReference>
<comment type="similarity">
    <text evidence="1 2">Belongs to the peptidase S10 family.</text>
</comment>
<dbReference type="InterPro" id="IPR001563">
    <property type="entry name" value="Peptidase_S10"/>
</dbReference>
<dbReference type="InterPro" id="IPR018202">
    <property type="entry name" value="Ser_caboxypep_ser_AS"/>
</dbReference>
<keyword evidence="2" id="KW-0732">Signal</keyword>
<dbReference type="Proteomes" id="UP000515159">
    <property type="component" value="Chromosome 11"/>
</dbReference>
<proteinExistence type="inferred from homology"/>
<dbReference type="AlphaFoldDB" id="A0A6P8SIE4"/>
<dbReference type="GeneID" id="117368873"/>
<accession>A0A6P8SIE4</accession>
<feature type="chain" id="PRO_5028508142" description="Carboxypeptidase" evidence="2">
    <location>
        <begin position="19"/>
        <end position="473"/>
    </location>
</feature>
<gene>
    <name evidence="4" type="primary">LOC117368873</name>
</gene>
<dbReference type="PANTHER" id="PTHR11802:SF502">
    <property type="entry name" value="LYSOSOMAL PROTECTIVE PROTEIN"/>
    <property type="match status" value="1"/>
</dbReference>
<keyword evidence="2" id="KW-0645">Protease</keyword>
<keyword evidence="2" id="KW-0121">Carboxypeptidase</keyword>
<dbReference type="Pfam" id="PF00450">
    <property type="entry name" value="Peptidase_S10"/>
    <property type="match status" value="1"/>
</dbReference>
<dbReference type="KEGG" id="gsh:117368873"/>
<dbReference type="PANTHER" id="PTHR11802">
    <property type="entry name" value="SERINE PROTEASE FAMILY S10 SERINE CARBOXYPEPTIDASE"/>
    <property type="match status" value="1"/>
</dbReference>
<dbReference type="Gene3D" id="3.40.50.1820">
    <property type="entry name" value="alpha/beta hydrolase"/>
    <property type="match status" value="1"/>
</dbReference>
<dbReference type="EC" id="3.4.16.-" evidence="2"/>
<dbReference type="RefSeq" id="XP_033818509.1">
    <property type="nucleotide sequence ID" value="XM_033962618.1"/>
</dbReference>
<dbReference type="PRINTS" id="PR00724">
    <property type="entry name" value="CRBOXYPTASEC"/>
</dbReference>
<dbReference type="InParanoid" id="A0A6P8SIE4"/>
<evidence type="ECO:0000256" key="2">
    <source>
        <dbReference type="RuleBase" id="RU361156"/>
    </source>
</evidence>
<dbReference type="InterPro" id="IPR029058">
    <property type="entry name" value="AB_hydrolase_fold"/>
</dbReference>
<organism evidence="3 4">
    <name type="scientific">Geotrypetes seraphini</name>
    <name type="common">Gaboon caecilian</name>
    <name type="synonym">Caecilia seraphini</name>
    <dbReference type="NCBI Taxonomy" id="260995"/>
    <lineage>
        <taxon>Eukaryota</taxon>
        <taxon>Metazoa</taxon>
        <taxon>Chordata</taxon>
        <taxon>Craniata</taxon>
        <taxon>Vertebrata</taxon>
        <taxon>Euteleostomi</taxon>
        <taxon>Amphibia</taxon>
        <taxon>Gymnophiona</taxon>
        <taxon>Geotrypetes</taxon>
    </lineage>
</organism>
<dbReference type="GO" id="GO:0006508">
    <property type="term" value="P:proteolysis"/>
    <property type="evidence" value="ECO:0007669"/>
    <property type="project" value="UniProtKB-KW"/>
</dbReference>